<reference evidence="2" key="1">
    <citation type="submission" date="2019-12" db="EMBL/GenBank/DDBJ databases">
        <title>Genome sequencing and annotation of Brassica cretica.</title>
        <authorList>
            <person name="Studholme D.J."/>
            <person name="Sarris P."/>
        </authorList>
    </citation>
    <scope>NUCLEOTIDE SEQUENCE</scope>
    <source>
        <strain evidence="2">PFS-109/04</strain>
        <tissue evidence="2">Leaf</tissue>
    </source>
</reference>
<dbReference type="PANTHER" id="PTHR31099">
    <property type="entry name" value="OS06G0165300 PROTEIN"/>
    <property type="match status" value="1"/>
</dbReference>
<dbReference type="AlphaFoldDB" id="A0A8S9P3A1"/>
<dbReference type="PANTHER" id="PTHR31099:SF44">
    <property type="entry name" value="DUF4283 DOMAIN-CONTAINING PROTEIN"/>
    <property type="match status" value="1"/>
</dbReference>
<dbReference type="Proteomes" id="UP000712600">
    <property type="component" value="Unassembled WGS sequence"/>
</dbReference>
<accession>A0A8S9P3A1</accession>
<comment type="caution">
    <text evidence="2">The sequence shown here is derived from an EMBL/GenBank/DDBJ whole genome shotgun (WGS) entry which is preliminary data.</text>
</comment>
<sequence length="517" mass="58174">MSSRKKASKRGTSRGSSFEKVRDKTLVPKAEFAPYSIDPADGEAYWIARYGAITPPSEESFPVMNQHPVERGAPSRSTGEFLKTVRAFCQISDAVEFRIPCRGESADNPPEGYFTCYESFLVRCRLWFPIPEIIVRVLDRFEVSISQLNPTSVQHLIGIVILSYEHGLSLTADHFEAIFRLQLVSKPHLYRLVPRKYMTVIKWLISNFNSWSKFFFFIRINTTSVKENCIPLFRSKPNGSPFINPLPSFPEDVIEVRDLLRNADSDSEPDDLAPHDVPAEEENVSGSSEAPIPDFDDFFAGLPSSFDLPPSVVETGRSKVVAEESRIISGGLDMLGSALETSHMEAMVYRFKAEKAEKVLARVQNEILERDSKLAKDHVKAVRQAERRGRIDIVEMMRNRASQFKAEYGNLKEAYLYSLVGDFRECRGSVGTLWKTQTDDFVFEDEMGTMKGGMNDYAHAEALIPPIDRRILGFRDPIPVSPDTEEVATEVAGDDEEVNYPADAFGASLSGNFNFDL</sequence>
<evidence type="ECO:0000313" key="2">
    <source>
        <dbReference type="EMBL" id="KAF3509265.1"/>
    </source>
</evidence>
<feature type="compositionally biased region" description="Basic residues" evidence="1">
    <location>
        <begin position="1"/>
        <end position="12"/>
    </location>
</feature>
<evidence type="ECO:0000256" key="1">
    <source>
        <dbReference type="SAM" id="MobiDB-lite"/>
    </source>
</evidence>
<dbReference type="EMBL" id="QGKX02001521">
    <property type="protein sequence ID" value="KAF3509265.1"/>
    <property type="molecule type" value="Genomic_DNA"/>
</dbReference>
<protein>
    <submittedName>
        <fullName evidence="2">Uncharacterized protein</fullName>
    </submittedName>
</protein>
<organism evidence="2 3">
    <name type="scientific">Brassica cretica</name>
    <name type="common">Mustard</name>
    <dbReference type="NCBI Taxonomy" id="69181"/>
    <lineage>
        <taxon>Eukaryota</taxon>
        <taxon>Viridiplantae</taxon>
        <taxon>Streptophyta</taxon>
        <taxon>Embryophyta</taxon>
        <taxon>Tracheophyta</taxon>
        <taxon>Spermatophyta</taxon>
        <taxon>Magnoliopsida</taxon>
        <taxon>eudicotyledons</taxon>
        <taxon>Gunneridae</taxon>
        <taxon>Pentapetalae</taxon>
        <taxon>rosids</taxon>
        <taxon>malvids</taxon>
        <taxon>Brassicales</taxon>
        <taxon>Brassicaceae</taxon>
        <taxon>Brassiceae</taxon>
        <taxon>Brassica</taxon>
    </lineage>
</organism>
<feature type="region of interest" description="Disordered" evidence="1">
    <location>
        <begin position="264"/>
        <end position="288"/>
    </location>
</feature>
<evidence type="ECO:0000313" key="3">
    <source>
        <dbReference type="Proteomes" id="UP000712600"/>
    </source>
</evidence>
<feature type="region of interest" description="Disordered" evidence="1">
    <location>
        <begin position="1"/>
        <end position="20"/>
    </location>
</feature>
<proteinExistence type="predicted"/>
<gene>
    <name evidence="2" type="ORF">F2Q69_00005345</name>
</gene>
<name>A0A8S9P3A1_BRACR</name>